<name>A0A2L2XG30_9FIRM</name>
<organism evidence="2 3">
    <name type="scientific">Desulfocucumis palustris</name>
    <dbReference type="NCBI Taxonomy" id="1898651"/>
    <lineage>
        <taxon>Bacteria</taxon>
        <taxon>Bacillati</taxon>
        <taxon>Bacillota</taxon>
        <taxon>Clostridia</taxon>
        <taxon>Eubacteriales</taxon>
        <taxon>Desulfocucumaceae</taxon>
        <taxon>Desulfocucumis</taxon>
    </lineage>
</organism>
<gene>
    <name evidence="2" type="ORF">DCCM_3793</name>
</gene>
<dbReference type="OrthoDB" id="2603153at2"/>
<evidence type="ECO:0000313" key="2">
    <source>
        <dbReference type="EMBL" id="GBF34673.1"/>
    </source>
</evidence>
<dbReference type="Proteomes" id="UP000239549">
    <property type="component" value="Unassembled WGS sequence"/>
</dbReference>
<keyword evidence="3" id="KW-1185">Reference proteome</keyword>
<dbReference type="AlphaFoldDB" id="A0A2L2XG30"/>
<dbReference type="RefSeq" id="WP_104372875.1">
    <property type="nucleotide sequence ID" value="NZ_BFAV01000150.1"/>
</dbReference>
<proteinExistence type="predicted"/>
<reference evidence="3" key="1">
    <citation type="submission" date="2018-02" db="EMBL/GenBank/DDBJ databases">
        <title>Genome sequence of Desulfocucumis palustris strain NAW-5.</title>
        <authorList>
            <person name="Watanabe M."/>
            <person name="Kojima H."/>
            <person name="Fukui M."/>
        </authorList>
    </citation>
    <scope>NUCLEOTIDE SEQUENCE [LARGE SCALE GENOMIC DNA]</scope>
    <source>
        <strain evidence="3">NAW-5</strain>
    </source>
</reference>
<evidence type="ECO:0000256" key="1">
    <source>
        <dbReference type="SAM" id="SignalP"/>
    </source>
</evidence>
<accession>A0A2L2XG30</accession>
<keyword evidence="1" id="KW-0732">Signal</keyword>
<dbReference type="EMBL" id="BFAV01000150">
    <property type="protein sequence ID" value="GBF34673.1"/>
    <property type="molecule type" value="Genomic_DNA"/>
</dbReference>
<comment type="caution">
    <text evidence="2">The sequence shown here is derived from an EMBL/GenBank/DDBJ whole genome shotgun (WGS) entry which is preliminary data.</text>
</comment>
<sequence length="275" mass="30667">MFKSKLLIFVVFILIAALFITPASMAASDSNGVSLKLDKDEVLVFQADEITDDSILLERAKNGICDGPAFDAKATLTKDGVEKNSDKIKVYFTVQKLQSKKNSKTDKTTDLYKQTSYAIIPLSALAYDPDTDSDWDQTGAIKATSSIYYEGSSCYLDSKTRNGFRITKIAGVWNRYDSTVTWKNSKIGFWQQAFYSFKSDCSSNLSRTLGYDEAKPSSGIPTSGTTYNMNPSNPNGYYFTNDSGDQNRANMKIDLVRSGNTWNFMFANFLRDSQP</sequence>
<feature type="chain" id="PRO_5038705038" evidence="1">
    <location>
        <begin position="27"/>
        <end position="275"/>
    </location>
</feature>
<protein>
    <submittedName>
        <fullName evidence="2">Uncharacterized protein</fullName>
    </submittedName>
</protein>
<feature type="signal peptide" evidence="1">
    <location>
        <begin position="1"/>
        <end position="26"/>
    </location>
</feature>
<evidence type="ECO:0000313" key="3">
    <source>
        <dbReference type="Proteomes" id="UP000239549"/>
    </source>
</evidence>